<feature type="transmembrane region" description="Helical" evidence="1">
    <location>
        <begin position="12"/>
        <end position="30"/>
    </location>
</feature>
<dbReference type="Proteomes" id="UP000465031">
    <property type="component" value="Chromosome"/>
</dbReference>
<organism evidence="2 3">
    <name type="scientific">Rathayibacter tanaceti</name>
    <dbReference type="NCBI Taxonomy" id="1671680"/>
    <lineage>
        <taxon>Bacteria</taxon>
        <taxon>Bacillati</taxon>
        <taxon>Actinomycetota</taxon>
        <taxon>Actinomycetes</taxon>
        <taxon>Micrococcales</taxon>
        <taxon>Microbacteriaceae</taxon>
        <taxon>Rathayibacter</taxon>
    </lineage>
</organism>
<accession>A0AAE6V6P0</accession>
<dbReference type="EMBL" id="CP047186">
    <property type="protein sequence ID" value="QHC56120.1"/>
    <property type="molecule type" value="Genomic_DNA"/>
</dbReference>
<evidence type="ECO:0000313" key="2">
    <source>
        <dbReference type="EMBL" id="QHC56120.1"/>
    </source>
</evidence>
<keyword evidence="1" id="KW-1133">Transmembrane helix</keyword>
<name>A0AAE6V6P0_9MICO</name>
<evidence type="ECO:0000313" key="3">
    <source>
        <dbReference type="Proteomes" id="UP000465031"/>
    </source>
</evidence>
<dbReference type="RefSeq" id="WP_158286098.1">
    <property type="nucleotide sequence ID" value="NZ_CP047186.1"/>
</dbReference>
<proteinExistence type="predicted"/>
<dbReference type="KEGG" id="rte:GSU10_11080"/>
<protein>
    <submittedName>
        <fullName evidence="2">Uncharacterized protein</fullName>
    </submittedName>
</protein>
<keyword evidence="1" id="KW-0472">Membrane</keyword>
<evidence type="ECO:0000256" key="1">
    <source>
        <dbReference type="SAM" id="Phobius"/>
    </source>
</evidence>
<reference evidence="3" key="1">
    <citation type="submission" date="2019-12" db="EMBL/GenBank/DDBJ databases">
        <title>Complete and draft genome sequences of new strains and members of some known species of the genus Rathayibacter isolated from plants.</title>
        <authorList>
            <person name="Tarlachkov S.V."/>
            <person name="Starodumova I.P."/>
            <person name="Dorofeeva L.V."/>
            <person name="Prisyazhnaya N.V."/>
            <person name="Leyn S."/>
            <person name="Zlamal J."/>
            <person name="Elan M."/>
            <person name="Osterman A.L."/>
            <person name="Nadler S."/>
            <person name="Subbotin S.A."/>
            <person name="Evtushenko L.I."/>
        </authorList>
    </citation>
    <scope>NUCLEOTIDE SEQUENCE [LARGE SCALE GENOMIC DNA]</scope>
    <source>
        <strain evidence="3">VKM Ac-2761</strain>
    </source>
</reference>
<sequence length="50" mass="5068">MSGVTEVWEGASVIVIGLAAVVALLVSFVTSKPSTETGETDSRLSGGSDR</sequence>
<gene>
    <name evidence="2" type="ORF">GSU10_11080</name>
</gene>
<dbReference type="AlphaFoldDB" id="A0AAE6V6P0"/>
<keyword evidence="1" id="KW-0812">Transmembrane</keyword>